<accession>A0A5M3WH12</accession>
<sequence>MARTLIAPTALTLAGIDPGDVDVAAELTDGNMFAYREGRIFYCLNGDDAALTVTVPTPVTVGSGALAVADTTVTIPAGEYRLIKGFGPEHRQADGTVHVNYAGTTPTGVMVAVFD</sequence>
<gene>
    <name evidence="1" type="ORF">Amac_010070</name>
</gene>
<name>A0A5M3WH12_9ACTN</name>
<dbReference type="EMBL" id="BLAE01000006">
    <property type="protein sequence ID" value="GES07412.1"/>
    <property type="molecule type" value="Genomic_DNA"/>
</dbReference>
<dbReference type="Proteomes" id="UP000331127">
    <property type="component" value="Unassembled WGS sequence"/>
</dbReference>
<proteinExistence type="predicted"/>
<dbReference type="AlphaFoldDB" id="A0A5M3WH12"/>
<keyword evidence="2" id="KW-1185">Reference proteome</keyword>
<protein>
    <submittedName>
        <fullName evidence="1">Uncharacterized protein</fullName>
    </submittedName>
</protein>
<dbReference type="RefSeq" id="WP_155353122.1">
    <property type="nucleotide sequence ID" value="NZ_BAAAHL010000012.1"/>
</dbReference>
<organism evidence="1 2">
    <name type="scientific">Acrocarpospora macrocephala</name>
    <dbReference type="NCBI Taxonomy" id="150177"/>
    <lineage>
        <taxon>Bacteria</taxon>
        <taxon>Bacillati</taxon>
        <taxon>Actinomycetota</taxon>
        <taxon>Actinomycetes</taxon>
        <taxon>Streptosporangiales</taxon>
        <taxon>Streptosporangiaceae</taxon>
        <taxon>Acrocarpospora</taxon>
    </lineage>
</organism>
<dbReference type="OrthoDB" id="3537741at2"/>
<comment type="caution">
    <text evidence="1">The sequence shown here is derived from an EMBL/GenBank/DDBJ whole genome shotgun (WGS) entry which is preliminary data.</text>
</comment>
<evidence type="ECO:0000313" key="1">
    <source>
        <dbReference type="EMBL" id="GES07412.1"/>
    </source>
</evidence>
<evidence type="ECO:0000313" key="2">
    <source>
        <dbReference type="Proteomes" id="UP000331127"/>
    </source>
</evidence>
<reference evidence="1 2" key="1">
    <citation type="submission" date="2019-10" db="EMBL/GenBank/DDBJ databases">
        <title>Whole genome shotgun sequence of Acrocarpospora macrocephala NBRC 16266.</title>
        <authorList>
            <person name="Ichikawa N."/>
            <person name="Kimura A."/>
            <person name="Kitahashi Y."/>
            <person name="Komaki H."/>
            <person name="Oguchi A."/>
        </authorList>
    </citation>
    <scope>NUCLEOTIDE SEQUENCE [LARGE SCALE GENOMIC DNA]</scope>
    <source>
        <strain evidence="1 2">NBRC 16266</strain>
    </source>
</reference>